<evidence type="ECO:0000313" key="3">
    <source>
        <dbReference type="EMBL" id="MBB4894259.1"/>
    </source>
</evidence>
<organism evidence="3 4">
    <name type="scientific">Streptomyces olivoverticillatus</name>
    <dbReference type="NCBI Taxonomy" id="66427"/>
    <lineage>
        <taxon>Bacteria</taxon>
        <taxon>Bacillati</taxon>
        <taxon>Actinomycetota</taxon>
        <taxon>Actinomycetes</taxon>
        <taxon>Kitasatosporales</taxon>
        <taxon>Streptomycetaceae</taxon>
        <taxon>Streptomyces</taxon>
    </lineage>
</organism>
<accession>A0A7W7PLF9</accession>
<sequence>MNHLDPDGRRPRAHDAHDVHDARDAHGNGSHGGGGFGPHGDGDGLDEQALRRLLHGAVDDLEPSPSALEQLQRAVPARRTRRRQAVVGAAAAVILGATALPALIHVATTGGTAEDHAANAASSHRRSHGADDGRRAGDGAGDGRAETTTGADDRKDEREKKEEGSRPDSTSRGRVGTAGGSATDASPTLAASSPTCDRNQLGNGVGTVGTADKNGRVYGAFRVVNVSRTVCSVAGPGVVSVHTQGSAESSRISVVDHTSGDAAPGLPDPATEPSQVILQPGQAYEIKFAWVPAPDGGSSGCSRPEGVTPTPATTPSSTTGNAAAVDNKPPAPDPAPSKTPPSVVLSHTPDVGEPKAADATISDACAGTIYRTGAVAAAPAA</sequence>
<feature type="compositionally biased region" description="Gly residues" evidence="1">
    <location>
        <begin position="29"/>
        <end position="39"/>
    </location>
</feature>
<feature type="transmembrane region" description="Helical" evidence="2">
    <location>
        <begin position="85"/>
        <end position="104"/>
    </location>
</feature>
<feature type="region of interest" description="Disordered" evidence="1">
    <location>
        <begin position="243"/>
        <end position="273"/>
    </location>
</feature>
<feature type="compositionally biased region" description="Pro residues" evidence="1">
    <location>
        <begin position="329"/>
        <end position="339"/>
    </location>
</feature>
<dbReference type="RefSeq" id="WP_184350066.1">
    <property type="nucleotide sequence ID" value="NZ_JACHJH010000004.1"/>
</dbReference>
<keyword evidence="2" id="KW-0812">Transmembrane</keyword>
<dbReference type="Proteomes" id="UP000556084">
    <property type="component" value="Unassembled WGS sequence"/>
</dbReference>
<feature type="compositionally biased region" description="Basic and acidic residues" evidence="1">
    <location>
        <begin position="128"/>
        <end position="171"/>
    </location>
</feature>
<reference evidence="3 4" key="1">
    <citation type="submission" date="2020-08" db="EMBL/GenBank/DDBJ databases">
        <title>Genomic Encyclopedia of Type Strains, Phase III (KMG-III): the genomes of soil and plant-associated and newly described type strains.</title>
        <authorList>
            <person name="Whitman W."/>
        </authorList>
    </citation>
    <scope>NUCLEOTIDE SEQUENCE [LARGE SCALE GENOMIC DNA]</scope>
    <source>
        <strain evidence="3 4">CECT 3266</strain>
    </source>
</reference>
<name>A0A7W7PLF9_9ACTN</name>
<dbReference type="AlphaFoldDB" id="A0A7W7PLF9"/>
<evidence type="ECO:0000256" key="2">
    <source>
        <dbReference type="SAM" id="Phobius"/>
    </source>
</evidence>
<feature type="compositionally biased region" description="Polar residues" evidence="1">
    <location>
        <begin position="183"/>
        <end position="202"/>
    </location>
</feature>
<feature type="region of interest" description="Disordered" evidence="1">
    <location>
        <begin position="1"/>
        <end position="46"/>
    </location>
</feature>
<feature type="region of interest" description="Disordered" evidence="1">
    <location>
        <begin position="115"/>
        <end position="213"/>
    </location>
</feature>
<gene>
    <name evidence="3" type="ORF">FHS39_003293</name>
</gene>
<dbReference type="EMBL" id="JACHJH010000004">
    <property type="protein sequence ID" value="MBB4894259.1"/>
    <property type="molecule type" value="Genomic_DNA"/>
</dbReference>
<feature type="compositionally biased region" description="Polar residues" evidence="1">
    <location>
        <begin position="243"/>
        <end position="252"/>
    </location>
</feature>
<evidence type="ECO:0008006" key="5">
    <source>
        <dbReference type="Google" id="ProtNLM"/>
    </source>
</evidence>
<feature type="region of interest" description="Disordered" evidence="1">
    <location>
        <begin position="295"/>
        <end position="356"/>
    </location>
</feature>
<protein>
    <recommendedName>
        <fullName evidence="5">DUF4232 domain-containing protein</fullName>
    </recommendedName>
</protein>
<keyword evidence="2" id="KW-0472">Membrane</keyword>
<feature type="compositionally biased region" description="Low complexity" evidence="1">
    <location>
        <begin position="308"/>
        <end position="328"/>
    </location>
</feature>
<comment type="caution">
    <text evidence="3">The sequence shown here is derived from an EMBL/GenBank/DDBJ whole genome shotgun (WGS) entry which is preliminary data.</text>
</comment>
<evidence type="ECO:0000256" key="1">
    <source>
        <dbReference type="SAM" id="MobiDB-lite"/>
    </source>
</evidence>
<feature type="compositionally biased region" description="Basic and acidic residues" evidence="1">
    <location>
        <begin position="1"/>
        <end position="26"/>
    </location>
</feature>
<evidence type="ECO:0000313" key="4">
    <source>
        <dbReference type="Proteomes" id="UP000556084"/>
    </source>
</evidence>
<keyword evidence="4" id="KW-1185">Reference proteome</keyword>
<keyword evidence="2" id="KW-1133">Transmembrane helix</keyword>
<proteinExistence type="predicted"/>